<comment type="function">
    <text evidence="6">Catalyzes the conversion of GDP-D-mannose to GDP-4-dehydro-6-deoxy-D-mannose.</text>
</comment>
<dbReference type="InterPro" id="IPR036291">
    <property type="entry name" value="NAD(P)-bd_dom_sf"/>
</dbReference>
<dbReference type="Gene3D" id="3.40.50.720">
    <property type="entry name" value="NAD(P)-binding Rossmann-like Domain"/>
    <property type="match status" value="1"/>
</dbReference>
<sequence>MASVVVTGITGQDGSYLAERLTGDGWDVHAIVREGTRPDEQEVTPGVTVHAGDLLDTDSLRAVIDSVEPDLIINLAGISSVAQSWTQPELTARVTGLAVSGLLAGAWALQERLGRPVRFVQASSSEMFGAATERPQTENTPLKPVSPYGAAKAYAHHLVGVYRGRDLFAASAILYNHESPRRPETFVTRKITSGVARIVNGDEPKLLLGNLDARRDWGWAPDYVDAVLRIAQADTADDFIVATAVEHSVRDFVAAAFAAAGIADWEGFVELDPRFARPVDAPVMVGDNTKIRTTLGWVPTRSFDEIVQAMVEHDLALRSS</sequence>
<evidence type="ECO:0000259" key="7">
    <source>
        <dbReference type="Pfam" id="PF16363"/>
    </source>
</evidence>
<dbReference type="AlphaFoldDB" id="A0A4R9AW68"/>
<dbReference type="RefSeq" id="WP_134551129.1">
    <property type="nucleotide sequence ID" value="NZ_SOHL01000013.1"/>
</dbReference>
<evidence type="ECO:0000256" key="6">
    <source>
        <dbReference type="ARBA" id="ARBA00059383"/>
    </source>
</evidence>
<proteinExistence type="inferred from homology"/>
<dbReference type="EC" id="4.2.1.47" evidence="4"/>
<accession>A0A4R9AW68</accession>
<organism evidence="8 9">
    <name type="scientific">Cryobacterium gelidum</name>
    <dbReference type="NCBI Taxonomy" id="1259164"/>
    <lineage>
        <taxon>Bacteria</taxon>
        <taxon>Bacillati</taxon>
        <taxon>Actinomycetota</taxon>
        <taxon>Actinomycetes</taxon>
        <taxon>Micrococcales</taxon>
        <taxon>Microbacteriaceae</taxon>
        <taxon>Cryobacterium</taxon>
    </lineage>
</organism>
<comment type="similarity">
    <text evidence="3">Belongs to the NAD(P)-dependent epimerase/dehydratase family. GDP-mannose 4,6-dehydratase subfamily.</text>
</comment>
<comment type="cofactor">
    <cofactor evidence="2">
        <name>NADP(+)</name>
        <dbReference type="ChEBI" id="CHEBI:58349"/>
    </cofactor>
</comment>
<dbReference type="InterPro" id="IPR006368">
    <property type="entry name" value="GDP_Man_deHydtase"/>
</dbReference>
<gene>
    <name evidence="8" type="ORF">E3T50_06520</name>
</gene>
<keyword evidence="9" id="KW-1185">Reference proteome</keyword>
<dbReference type="PANTHER" id="PTHR43715:SF1">
    <property type="entry name" value="GDP-MANNOSE 4,6 DEHYDRATASE"/>
    <property type="match status" value="1"/>
</dbReference>
<comment type="caution">
    <text evidence="8">The sequence shown here is derived from an EMBL/GenBank/DDBJ whole genome shotgun (WGS) entry which is preliminary data.</text>
</comment>
<evidence type="ECO:0000313" key="8">
    <source>
        <dbReference type="EMBL" id="TFD71230.1"/>
    </source>
</evidence>
<dbReference type="Pfam" id="PF16363">
    <property type="entry name" value="GDP_Man_Dehyd"/>
    <property type="match status" value="1"/>
</dbReference>
<protein>
    <recommendedName>
        <fullName evidence="4">GDP-mannose 4,6-dehydratase</fullName>
        <ecNumber evidence="4">4.2.1.47</ecNumber>
    </recommendedName>
</protein>
<dbReference type="Gene3D" id="3.90.25.10">
    <property type="entry name" value="UDP-galactose 4-epimerase, domain 1"/>
    <property type="match status" value="1"/>
</dbReference>
<reference evidence="8 9" key="1">
    <citation type="submission" date="2019-03" db="EMBL/GenBank/DDBJ databases">
        <title>Genomics of glacier-inhabiting Cryobacterium strains.</title>
        <authorList>
            <person name="Liu Q."/>
            <person name="Xin Y.-H."/>
        </authorList>
    </citation>
    <scope>NUCLEOTIDE SEQUENCE [LARGE SCALE GENOMIC DNA]</scope>
    <source>
        <strain evidence="8 9">Hz16</strain>
    </source>
</reference>
<dbReference type="EMBL" id="SOHL01000013">
    <property type="protein sequence ID" value="TFD71230.1"/>
    <property type="molecule type" value="Genomic_DNA"/>
</dbReference>
<dbReference type="GO" id="GO:0008446">
    <property type="term" value="F:GDP-mannose 4,6-dehydratase activity"/>
    <property type="evidence" value="ECO:0007669"/>
    <property type="project" value="UniProtKB-EC"/>
</dbReference>
<comment type="catalytic activity">
    <reaction evidence="1">
        <text>GDP-alpha-D-mannose = GDP-4-dehydro-alpha-D-rhamnose + H2O</text>
        <dbReference type="Rhea" id="RHEA:23820"/>
        <dbReference type="ChEBI" id="CHEBI:15377"/>
        <dbReference type="ChEBI" id="CHEBI:57527"/>
        <dbReference type="ChEBI" id="CHEBI:57964"/>
        <dbReference type="EC" id="4.2.1.47"/>
    </reaction>
</comment>
<evidence type="ECO:0000256" key="4">
    <source>
        <dbReference type="ARBA" id="ARBA00011989"/>
    </source>
</evidence>
<keyword evidence="5" id="KW-0456">Lyase</keyword>
<evidence type="ECO:0000256" key="3">
    <source>
        <dbReference type="ARBA" id="ARBA00009263"/>
    </source>
</evidence>
<dbReference type="CDD" id="cd05260">
    <property type="entry name" value="GDP_MD_SDR_e"/>
    <property type="match status" value="1"/>
</dbReference>
<evidence type="ECO:0000256" key="1">
    <source>
        <dbReference type="ARBA" id="ARBA00000188"/>
    </source>
</evidence>
<dbReference type="PANTHER" id="PTHR43715">
    <property type="entry name" value="GDP-MANNOSE 4,6-DEHYDRATASE"/>
    <property type="match status" value="1"/>
</dbReference>
<dbReference type="Proteomes" id="UP000297983">
    <property type="component" value="Unassembled WGS sequence"/>
</dbReference>
<dbReference type="SUPFAM" id="SSF51735">
    <property type="entry name" value="NAD(P)-binding Rossmann-fold domains"/>
    <property type="match status" value="1"/>
</dbReference>
<dbReference type="GO" id="GO:0042351">
    <property type="term" value="P:'de novo' GDP-L-fucose biosynthetic process"/>
    <property type="evidence" value="ECO:0007669"/>
    <property type="project" value="TreeGrafter"/>
</dbReference>
<dbReference type="FunFam" id="3.40.50.720:FF:000924">
    <property type="entry name" value="GDP-mannose 4,6 dehydratase"/>
    <property type="match status" value="1"/>
</dbReference>
<evidence type="ECO:0000256" key="2">
    <source>
        <dbReference type="ARBA" id="ARBA00001937"/>
    </source>
</evidence>
<dbReference type="InterPro" id="IPR016040">
    <property type="entry name" value="NAD(P)-bd_dom"/>
</dbReference>
<name>A0A4R9AW68_9MICO</name>
<feature type="domain" description="NAD(P)-binding" evidence="7">
    <location>
        <begin position="6"/>
        <end position="310"/>
    </location>
</feature>
<evidence type="ECO:0000256" key="5">
    <source>
        <dbReference type="ARBA" id="ARBA00023239"/>
    </source>
</evidence>
<evidence type="ECO:0000313" key="9">
    <source>
        <dbReference type="Proteomes" id="UP000297983"/>
    </source>
</evidence>